<evidence type="ECO:0000313" key="2">
    <source>
        <dbReference type="EMBL" id="MDZ8162826.1"/>
    </source>
</evidence>
<gene>
    <name evidence="2" type="ORF">R2Q92_13395</name>
</gene>
<dbReference type="Gene3D" id="3.40.470.10">
    <property type="entry name" value="Uracil-DNA glycosylase-like domain"/>
    <property type="match status" value="1"/>
</dbReference>
<dbReference type="Proteomes" id="UP001291912">
    <property type="component" value="Unassembled WGS sequence"/>
</dbReference>
<comment type="caution">
    <text evidence="2">The sequence shown here is derived from an EMBL/GenBank/DDBJ whole genome shotgun (WGS) entry which is preliminary data.</text>
</comment>
<dbReference type="InterPro" id="IPR036895">
    <property type="entry name" value="Uracil-DNA_glycosylase-like_sf"/>
</dbReference>
<reference evidence="2 3" key="1">
    <citation type="submission" date="2023-10" db="EMBL/GenBank/DDBJ databases">
        <title>Microbacterium xanthum sp. nov., isolated from seaweed.</title>
        <authorList>
            <person name="Lee S.D."/>
        </authorList>
    </citation>
    <scope>NUCLEOTIDE SEQUENCE [LARGE SCALE GENOMIC DNA]</scope>
    <source>
        <strain evidence="2 3">KCTC 19124</strain>
    </source>
</reference>
<sequence length="191" mass="21758">MSTLDELRARVAEHPSNAWARERGWDPLIIGTERARVLILSQAPGRLAQASGIAFDDPSGRLLRSWMGVTDEEFWNPDLVAVLPMDAYFPGKGTSGDKPPRRDFAERWHPLFLARFAEVRLRIVIGGYAQRRYLGSSDVTANVRAAETFLPMYPIVHPSPLARGWRTRNPWFVEENVPRLRRLVRDAIGRK</sequence>
<dbReference type="SMART" id="SM00986">
    <property type="entry name" value="UDG"/>
    <property type="match status" value="1"/>
</dbReference>
<dbReference type="EMBL" id="JAWJYN010000003">
    <property type="protein sequence ID" value="MDZ8162826.1"/>
    <property type="molecule type" value="Genomic_DNA"/>
</dbReference>
<dbReference type="SUPFAM" id="SSF52141">
    <property type="entry name" value="Uracil-DNA glycosylase-like"/>
    <property type="match status" value="1"/>
</dbReference>
<evidence type="ECO:0000313" key="3">
    <source>
        <dbReference type="Proteomes" id="UP001291912"/>
    </source>
</evidence>
<dbReference type="InterPro" id="IPR047124">
    <property type="entry name" value="HI_0220.2"/>
</dbReference>
<dbReference type="InterPro" id="IPR005122">
    <property type="entry name" value="Uracil-DNA_glycosylase-like"/>
</dbReference>
<name>A0ABU5N9S6_9MICO</name>
<keyword evidence="3" id="KW-1185">Reference proteome</keyword>
<accession>A0ABU5N9S6</accession>
<dbReference type="SMART" id="SM00987">
    <property type="entry name" value="UreE_C"/>
    <property type="match status" value="1"/>
</dbReference>
<evidence type="ECO:0000259" key="1">
    <source>
        <dbReference type="SMART" id="SM00986"/>
    </source>
</evidence>
<protein>
    <submittedName>
        <fullName evidence="2">Uracil-DNA glycosylase family protein</fullName>
    </submittedName>
</protein>
<dbReference type="PANTHER" id="PTHR42160:SF1">
    <property type="entry name" value="URACIL-DNA GLYCOSYLASE SUPERFAMILY PROTEIN"/>
    <property type="match status" value="1"/>
</dbReference>
<feature type="domain" description="Uracil-DNA glycosylase-like" evidence="1">
    <location>
        <begin position="28"/>
        <end position="181"/>
    </location>
</feature>
<proteinExistence type="predicted"/>
<dbReference type="CDD" id="cd10033">
    <property type="entry name" value="UDG_like"/>
    <property type="match status" value="1"/>
</dbReference>
<dbReference type="RefSeq" id="WP_194422812.1">
    <property type="nucleotide sequence ID" value="NZ_BAAAPT010000001.1"/>
</dbReference>
<dbReference type="Pfam" id="PF03167">
    <property type="entry name" value="UDG"/>
    <property type="match status" value="1"/>
</dbReference>
<dbReference type="PANTHER" id="PTHR42160">
    <property type="entry name" value="URACIL-DNA GLYCOSYLASE SUPERFAMILY PROTEIN"/>
    <property type="match status" value="1"/>
</dbReference>
<organism evidence="2 3">
    <name type="scientific">Microbacterium aquimaris</name>
    <dbReference type="NCBI Taxonomy" id="459816"/>
    <lineage>
        <taxon>Bacteria</taxon>
        <taxon>Bacillati</taxon>
        <taxon>Actinomycetota</taxon>
        <taxon>Actinomycetes</taxon>
        <taxon>Micrococcales</taxon>
        <taxon>Microbacteriaceae</taxon>
        <taxon>Microbacterium</taxon>
    </lineage>
</organism>